<dbReference type="EMBL" id="CP089291">
    <property type="protein sequence ID" value="UOF89685.1"/>
    <property type="molecule type" value="Genomic_DNA"/>
</dbReference>
<dbReference type="Proteomes" id="UP000830167">
    <property type="component" value="Chromosome"/>
</dbReference>
<keyword evidence="2" id="KW-1185">Reference proteome</keyword>
<accession>A0ABY4CPA3</accession>
<protein>
    <submittedName>
        <fullName evidence="1">Uncharacterized protein</fullName>
    </submittedName>
</protein>
<evidence type="ECO:0000313" key="2">
    <source>
        <dbReference type="Proteomes" id="UP000830167"/>
    </source>
</evidence>
<name>A0ABY4CPA3_9BACL</name>
<gene>
    <name evidence="1" type="ORF">LSG31_17635</name>
</gene>
<reference evidence="1" key="1">
    <citation type="submission" date="2021-12" db="EMBL/GenBank/DDBJ databases">
        <title>Alicyclobacillaceae gen. nov., sp. nov., isolated from chalcocite enrichment system.</title>
        <authorList>
            <person name="Jiang Z."/>
        </authorList>
    </citation>
    <scope>NUCLEOTIDE SEQUENCE</scope>
    <source>
        <strain evidence="1">MYW30-H2</strain>
    </source>
</reference>
<dbReference type="RefSeq" id="WP_347436375.1">
    <property type="nucleotide sequence ID" value="NZ_CP089291.1"/>
</dbReference>
<sequence>MQQPSSVHHQNANLSNIPQDVHTFARDMASRIGILHYLESGEWWAAPYVLSRTIQSSEISVRNVYGNLNHINKRFKLLTHKDLQRF</sequence>
<evidence type="ECO:0000313" key="1">
    <source>
        <dbReference type="EMBL" id="UOF89685.1"/>
    </source>
</evidence>
<proteinExistence type="predicted"/>
<organism evidence="1 2">
    <name type="scientific">Fodinisporobacter ferrooxydans</name>
    <dbReference type="NCBI Taxonomy" id="2901836"/>
    <lineage>
        <taxon>Bacteria</taxon>
        <taxon>Bacillati</taxon>
        <taxon>Bacillota</taxon>
        <taxon>Bacilli</taxon>
        <taxon>Bacillales</taxon>
        <taxon>Alicyclobacillaceae</taxon>
        <taxon>Fodinisporobacter</taxon>
    </lineage>
</organism>